<accession>A0AAV9V0N7</accession>
<dbReference type="EMBL" id="JAVHNQ010000003">
    <property type="protein sequence ID" value="KAK6353014.1"/>
    <property type="molecule type" value="Genomic_DNA"/>
</dbReference>
<keyword evidence="2" id="KW-0812">Transmembrane</keyword>
<dbReference type="Pfam" id="PF07779">
    <property type="entry name" value="Cas1_AcylT"/>
    <property type="match status" value="1"/>
</dbReference>
<sequence>MDGRRYTPAQMRPQMLQAAREVSADVYVPPAGAAATADIPPSTTTTTNTTRRKEDEEEEFGPVDVVTPVFHALAAFAIAVLVFLTVQRFLFDDARDPYKCAAVTNEGRWLENADPLGPPLRTWQPRGCILHPYSAADIAACIPNRRILFVGDRSLKSVYRAFARKFKHGGPPELPTTLTSRTDEREVFLEFGGSVTLEFVYDPFLNSSRLLAELQPWHNGSVSDSSGYDKPALLIVSAGIAYATNPPVDVNPQRLWHRAIDTVASHMRYGPRPTFLGGRDTLLLAPVEHPAWEKLPHDERGRLDPHLAIDINRYVHELATVQGVDVLRSWRVASDDERVDSVVPNHKYSSWHSKATAEDGWTLLPEVAERRVDMVMNLRCNAVLAEAGRRVSSACCVRYRRPGWVQRLLVFAALSLPMVRLYNWLVPSSKMRTIVPEGGLLRQLWQLSLALVLCFYADRTPVFDKANKLLLPEKTIRGILAGIGVFGALTMQRPKDGAAAREVEARIAGECRGVALAVYMLGSYLAARTGLAETAACALLFVRVAEWTVGLLKDRGGVSAVSFVEEVVKINLLAVTVAVMMRDRYALFGLPAAYTFWCAVAMATVRVSGGKNRVAAVYMGKLVVSAALVAGCVGNRTLMTAVWKVATAGGLGGWEVEEVRRAVLRDVWPAYGGMAAGAVYIAWSRLSMNVKGGGDIANSVAAGLAGLAVFSGCYLVVTEVRDPTSMYTSLARMAMYGGLRYAVGVLRRRQSTAMVWLGSLEAAVLALMPHAWLAADGEGVVDLGIWGTSEVGSLWNAGVWTTAMVYVCWGVRDAFLGVAGWAMGGFGSKEVDGRRLASVAGLLWFANIMQQ</sequence>
<keyword evidence="2" id="KW-0472">Membrane</keyword>
<feature type="domain" description="Cas1p 10 TM acyl transferase" evidence="3">
    <location>
        <begin position="440"/>
        <end position="811"/>
    </location>
</feature>
<comment type="caution">
    <text evidence="4">The sequence shown here is derived from an EMBL/GenBank/DDBJ whole genome shotgun (WGS) entry which is preliminary data.</text>
</comment>
<feature type="transmembrane region" description="Helical" evidence="2">
    <location>
        <begin position="615"/>
        <end position="634"/>
    </location>
</feature>
<organism evidence="4 5">
    <name type="scientific">Orbilia brochopaga</name>
    <dbReference type="NCBI Taxonomy" id="3140254"/>
    <lineage>
        <taxon>Eukaryota</taxon>
        <taxon>Fungi</taxon>
        <taxon>Dikarya</taxon>
        <taxon>Ascomycota</taxon>
        <taxon>Pezizomycotina</taxon>
        <taxon>Orbiliomycetes</taxon>
        <taxon>Orbiliales</taxon>
        <taxon>Orbiliaceae</taxon>
        <taxon>Orbilia</taxon>
    </lineage>
</organism>
<protein>
    <recommendedName>
        <fullName evidence="3">Cas1p 10 TM acyl transferase domain-containing protein</fullName>
    </recommendedName>
</protein>
<proteinExistence type="predicted"/>
<gene>
    <name evidence="4" type="ORF">TWF696_005005</name>
</gene>
<feature type="transmembrane region" description="Helical" evidence="2">
    <location>
        <begin position="585"/>
        <end position="603"/>
    </location>
</feature>
<evidence type="ECO:0000313" key="5">
    <source>
        <dbReference type="Proteomes" id="UP001375240"/>
    </source>
</evidence>
<dbReference type="InterPro" id="IPR012419">
    <property type="entry name" value="Cas1_AcylTrans_dom"/>
</dbReference>
<dbReference type="Proteomes" id="UP001375240">
    <property type="component" value="Unassembled WGS sequence"/>
</dbReference>
<reference evidence="4 5" key="1">
    <citation type="submission" date="2019-10" db="EMBL/GenBank/DDBJ databases">
        <authorList>
            <person name="Palmer J.M."/>
        </authorList>
    </citation>
    <scope>NUCLEOTIDE SEQUENCE [LARGE SCALE GENOMIC DNA]</scope>
    <source>
        <strain evidence="4 5">TWF696</strain>
    </source>
</reference>
<feature type="region of interest" description="Disordered" evidence="1">
    <location>
        <begin position="33"/>
        <end position="59"/>
    </location>
</feature>
<feature type="transmembrane region" description="Helical" evidence="2">
    <location>
        <begin position="69"/>
        <end position="91"/>
    </location>
</feature>
<keyword evidence="5" id="KW-1185">Reference proteome</keyword>
<evidence type="ECO:0000256" key="2">
    <source>
        <dbReference type="SAM" id="Phobius"/>
    </source>
</evidence>
<dbReference type="AlphaFoldDB" id="A0AAV9V0N7"/>
<feature type="transmembrane region" description="Helical" evidence="2">
    <location>
        <begin position="696"/>
        <end position="717"/>
    </location>
</feature>
<feature type="transmembrane region" description="Helical" evidence="2">
    <location>
        <begin position="667"/>
        <end position="684"/>
    </location>
</feature>
<name>A0AAV9V0N7_9PEZI</name>
<keyword evidence="2" id="KW-1133">Transmembrane helix</keyword>
<evidence type="ECO:0000313" key="4">
    <source>
        <dbReference type="EMBL" id="KAK6353014.1"/>
    </source>
</evidence>
<evidence type="ECO:0000256" key="1">
    <source>
        <dbReference type="SAM" id="MobiDB-lite"/>
    </source>
</evidence>
<evidence type="ECO:0000259" key="3">
    <source>
        <dbReference type="Pfam" id="PF07779"/>
    </source>
</evidence>